<organism evidence="2 3">
    <name type="scientific">Streptomyces bottropensis ATCC 25435</name>
    <dbReference type="NCBI Taxonomy" id="1054862"/>
    <lineage>
        <taxon>Bacteria</taxon>
        <taxon>Bacillati</taxon>
        <taxon>Actinomycetota</taxon>
        <taxon>Actinomycetes</taxon>
        <taxon>Kitasatosporales</taxon>
        <taxon>Streptomycetaceae</taxon>
        <taxon>Streptomyces</taxon>
    </lineage>
</organism>
<evidence type="ECO:0000313" key="2">
    <source>
        <dbReference type="EMBL" id="EMF55592.1"/>
    </source>
</evidence>
<protein>
    <submittedName>
        <fullName evidence="2">Uncharacterized protein</fullName>
    </submittedName>
</protein>
<name>M3DFX2_9ACTN</name>
<dbReference type="EMBL" id="KB405067">
    <property type="protein sequence ID" value="EMF55592.1"/>
    <property type="molecule type" value="Genomic_DNA"/>
</dbReference>
<evidence type="ECO:0000313" key="3">
    <source>
        <dbReference type="Proteomes" id="UP000030760"/>
    </source>
</evidence>
<feature type="region of interest" description="Disordered" evidence="1">
    <location>
        <begin position="79"/>
        <end position="123"/>
    </location>
</feature>
<gene>
    <name evidence="2" type="ORF">SBD_2905</name>
</gene>
<accession>M3DFX2</accession>
<proteinExistence type="predicted"/>
<dbReference type="AlphaFoldDB" id="M3DFX2"/>
<dbReference type="Proteomes" id="UP000030760">
    <property type="component" value="Unassembled WGS sequence"/>
</dbReference>
<sequence>MRVAHLDRQTDLRPNARCTAGVPPTVREYRSLCRSTALPPILPARADIRNARVVPWAVRGAGGAAWEAGSLVYARERINLRSADPTVPSDPSPTKDTPHGRQDQQQRGPQGAHRGDAPCRALP</sequence>
<evidence type="ECO:0000256" key="1">
    <source>
        <dbReference type="SAM" id="MobiDB-lite"/>
    </source>
</evidence>
<reference evidence="3" key="1">
    <citation type="journal article" date="2013" name="Genome Announc.">
        <title>Draft Genome Sequence of Streptomyces bottropensis ATCC 25435, a Bottromycin-Producing Actinomycete.</title>
        <authorList>
            <person name="Zhang H."/>
            <person name="Zhou W."/>
            <person name="Zhuang Y."/>
            <person name="Liang X."/>
            <person name="Liu T."/>
        </authorList>
    </citation>
    <scope>NUCLEOTIDE SEQUENCE [LARGE SCALE GENOMIC DNA]</scope>
    <source>
        <strain evidence="3">ATCC 25435</strain>
    </source>
</reference>